<dbReference type="InterPro" id="IPR006058">
    <property type="entry name" value="2Fe2S_fd_BS"/>
</dbReference>
<dbReference type="STRING" id="1537102.L0AYL5"/>
<name>L0AYL5_THEEQ</name>
<dbReference type="GO" id="GO:0051537">
    <property type="term" value="F:2 iron, 2 sulfur cluster binding"/>
    <property type="evidence" value="ECO:0007669"/>
    <property type="project" value="UniProtKB-KW"/>
</dbReference>
<evidence type="ECO:0000256" key="7">
    <source>
        <dbReference type="ARBA" id="ARBA00023014"/>
    </source>
</evidence>
<evidence type="ECO:0000256" key="6">
    <source>
        <dbReference type="ARBA" id="ARBA00023004"/>
    </source>
</evidence>
<dbReference type="CDD" id="cd00207">
    <property type="entry name" value="fer2"/>
    <property type="match status" value="1"/>
</dbReference>
<keyword evidence="5 8" id="KW-0249">Electron transport</keyword>
<dbReference type="PROSITE" id="PS51085">
    <property type="entry name" value="2FE2S_FER_2"/>
    <property type="match status" value="1"/>
</dbReference>
<gene>
    <name evidence="11" type="ORF">BEWA_000920</name>
</gene>
<dbReference type="OrthoDB" id="1885901at2759"/>
<proteinExistence type="inferred from homology"/>
<dbReference type="NCBIfam" id="TIGR02008">
    <property type="entry name" value="fdx_plant"/>
    <property type="match status" value="1"/>
</dbReference>
<dbReference type="Proteomes" id="UP000031512">
    <property type="component" value="Chromosome 3"/>
</dbReference>
<feature type="signal peptide" evidence="9">
    <location>
        <begin position="1"/>
        <end position="23"/>
    </location>
</feature>
<dbReference type="VEuPathDB" id="PiroplasmaDB:BEWA_000920"/>
<comment type="function">
    <text evidence="8">Ferredoxins are iron-sulfur proteins that transfer electrons in a wide variety of metabolic reactions.</text>
</comment>
<evidence type="ECO:0000256" key="2">
    <source>
        <dbReference type="ARBA" id="ARBA00022448"/>
    </source>
</evidence>
<dbReference type="InterPro" id="IPR036010">
    <property type="entry name" value="2Fe-2S_ferredoxin-like_sf"/>
</dbReference>
<evidence type="ECO:0000256" key="4">
    <source>
        <dbReference type="ARBA" id="ARBA00022723"/>
    </source>
</evidence>
<dbReference type="Pfam" id="PF00111">
    <property type="entry name" value="Fer2"/>
    <property type="match status" value="1"/>
</dbReference>
<dbReference type="GeneID" id="15806268"/>
<feature type="chain" id="PRO_5003939903" description="Ferredoxin" evidence="9">
    <location>
        <begin position="24"/>
        <end position="171"/>
    </location>
</feature>
<dbReference type="KEGG" id="beq:BEWA_000920"/>
<dbReference type="GO" id="GO:0016491">
    <property type="term" value="F:oxidoreductase activity"/>
    <property type="evidence" value="ECO:0007669"/>
    <property type="project" value="UniProtKB-KW"/>
</dbReference>
<dbReference type="PROSITE" id="PS00197">
    <property type="entry name" value="2FE2S_FER_1"/>
    <property type="match status" value="1"/>
</dbReference>
<sequence>MNSLRKILTLAVILAGKFVSTLSQRQGQNFGFIVLHYRNGRIGDEWSHRGKALNRLFYSVKLVLPDGIFENSREKVIESGPDEYILEAAENQGLDLPYSCRGGSCSTCAATLVEGEIDNDEQSYLTDEQQKKGYCLLCTAYAKSDCTIHTHKEDRLHKEEESTKEGEHTSS</sequence>
<evidence type="ECO:0000256" key="3">
    <source>
        <dbReference type="ARBA" id="ARBA00022714"/>
    </source>
</evidence>
<evidence type="ECO:0000256" key="8">
    <source>
        <dbReference type="RuleBase" id="RU364001"/>
    </source>
</evidence>
<keyword evidence="2 8" id="KW-0813">Transport</keyword>
<dbReference type="eggNOG" id="ENOG502RZ87">
    <property type="taxonomic scope" value="Eukaryota"/>
</dbReference>
<dbReference type="InterPro" id="IPR012675">
    <property type="entry name" value="Beta-grasp_dom_sf"/>
</dbReference>
<evidence type="ECO:0000313" key="11">
    <source>
        <dbReference type="EMBL" id="AFZ80687.1"/>
    </source>
</evidence>
<keyword evidence="11" id="KW-0560">Oxidoreductase</keyword>
<dbReference type="PANTHER" id="PTHR43112:SF3">
    <property type="entry name" value="FERREDOXIN-2, CHLOROPLASTIC"/>
    <property type="match status" value="1"/>
</dbReference>
<keyword evidence="12" id="KW-1185">Reference proteome</keyword>
<dbReference type="Gene3D" id="3.10.20.30">
    <property type="match status" value="1"/>
</dbReference>
<comment type="cofactor">
    <cofactor evidence="8">
        <name>[2Fe-2S] cluster</name>
        <dbReference type="ChEBI" id="CHEBI:190135"/>
    </cofactor>
    <text evidence="8">Binds 1 [2Fe-2S] cluster.</text>
</comment>
<dbReference type="InterPro" id="IPR010241">
    <property type="entry name" value="Fd_pln"/>
</dbReference>
<dbReference type="InterPro" id="IPR001041">
    <property type="entry name" value="2Fe-2S_ferredoxin-type"/>
</dbReference>
<comment type="similarity">
    <text evidence="1 8">Belongs to the 2Fe2S plant-type ferredoxin family.</text>
</comment>
<dbReference type="AlphaFoldDB" id="L0AYL5"/>
<dbReference type="GO" id="GO:0009055">
    <property type="term" value="F:electron transfer activity"/>
    <property type="evidence" value="ECO:0007669"/>
    <property type="project" value="InterPro"/>
</dbReference>
<dbReference type="EMBL" id="CP001670">
    <property type="protein sequence ID" value="AFZ80687.1"/>
    <property type="molecule type" value="Genomic_DNA"/>
</dbReference>
<evidence type="ECO:0000256" key="5">
    <source>
        <dbReference type="ARBA" id="ARBA00022982"/>
    </source>
</evidence>
<evidence type="ECO:0000259" key="10">
    <source>
        <dbReference type="PROSITE" id="PS51085"/>
    </source>
</evidence>
<dbReference type="GO" id="GO:0046872">
    <property type="term" value="F:metal ion binding"/>
    <property type="evidence" value="ECO:0007669"/>
    <property type="project" value="UniProtKB-KW"/>
</dbReference>
<dbReference type="SUPFAM" id="SSF54292">
    <property type="entry name" value="2Fe-2S ferredoxin-like"/>
    <property type="match status" value="1"/>
</dbReference>
<keyword evidence="4 8" id="KW-0479">Metal-binding</keyword>
<keyword evidence="7 8" id="KW-0411">Iron-sulfur</keyword>
<accession>L0AYL5</accession>
<dbReference type="RefSeq" id="XP_004830353.1">
    <property type="nucleotide sequence ID" value="XM_004830296.1"/>
</dbReference>
<dbReference type="GO" id="GO:0022900">
    <property type="term" value="P:electron transport chain"/>
    <property type="evidence" value="ECO:0007669"/>
    <property type="project" value="InterPro"/>
</dbReference>
<evidence type="ECO:0000313" key="12">
    <source>
        <dbReference type="Proteomes" id="UP000031512"/>
    </source>
</evidence>
<organism evidence="11 12">
    <name type="scientific">Theileria equi strain WA</name>
    <dbReference type="NCBI Taxonomy" id="1537102"/>
    <lineage>
        <taxon>Eukaryota</taxon>
        <taxon>Sar</taxon>
        <taxon>Alveolata</taxon>
        <taxon>Apicomplexa</taxon>
        <taxon>Aconoidasida</taxon>
        <taxon>Piroplasmida</taxon>
        <taxon>Theileriidae</taxon>
        <taxon>Theileria</taxon>
    </lineage>
</organism>
<feature type="domain" description="2Fe-2S ferredoxin-type" evidence="10">
    <location>
        <begin position="58"/>
        <end position="154"/>
    </location>
</feature>
<keyword evidence="6 8" id="KW-0408">Iron</keyword>
<dbReference type="PANTHER" id="PTHR43112">
    <property type="entry name" value="FERREDOXIN"/>
    <property type="match status" value="1"/>
</dbReference>
<protein>
    <recommendedName>
        <fullName evidence="8">Ferredoxin</fullName>
    </recommendedName>
</protein>
<keyword evidence="3 8" id="KW-0001">2Fe-2S</keyword>
<evidence type="ECO:0000256" key="1">
    <source>
        <dbReference type="ARBA" id="ARBA00007874"/>
    </source>
</evidence>
<evidence type="ECO:0000256" key="9">
    <source>
        <dbReference type="SAM" id="SignalP"/>
    </source>
</evidence>
<keyword evidence="9" id="KW-0732">Signal</keyword>
<reference evidence="11 12" key="1">
    <citation type="journal article" date="2012" name="BMC Genomics">
        <title>Comparative genomic analysis and phylogenetic position of Theileria equi.</title>
        <authorList>
            <person name="Kappmeyer L.S."/>
            <person name="Thiagarajan M."/>
            <person name="Herndon D.R."/>
            <person name="Ramsay J.D."/>
            <person name="Caler E."/>
            <person name="Djikeng A."/>
            <person name="Gillespie J.J."/>
            <person name="Lau A.O."/>
            <person name="Roalson E.H."/>
            <person name="Silva J.C."/>
            <person name="Silva M.G."/>
            <person name="Suarez C.E."/>
            <person name="Ueti M.W."/>
            <person name="Nene V.M."/>
            <person name="Mealey R.H."/>
            <person name="Knowles D.P."/>
            <person name="Brayton K.A."/>
        </authorList>
    </citation>
    <scope>NUCLEOTIDE SEQUENCE [LARGE SCALE GENOMIC DNA]</scope>
    <source>
        <strain evidence="11 12">WA</strain>
    </source>
</reference>